<organism evidence="6 7">
    <name type="scientific">Streptomyces noursei</name>
    <name type="common">Streptomyces albulus</name>
    <dbReference type="NCBI Taxonomy" id="1971"/>
    <lineage>
        <taxon>Bacteria</taxon>
        <taxon>Bacillati</taxon>
        <taxon>Actinomycetota</taxon>
        <taxon>Actinomycetes</taxon>
        <taxon>Kitasatosporales</taxon>
        <taxon>Streptomycetaceae</taxon>
        <taxon>Streptomyces</taxon>
    </lineage>
</organism>
<dbReference type="GO" id="GO:0043041">
    <property type="term" value="P:amino acid activation for nonribosomal peptide biosynthetic process"/>
    <property type="evidence" value="ECO:0007669"/>
    <property type="project" value="TreeGrafter"/>
</dbReference>
<dbReference type="InterPro" id="IPR042099">
    <property type="entry name" value="ANL_N_sf"/>
</dbReference>
<dbReference type="Pfam" id="PF00550">
    <property type="entry name" value="PP-binding"/>
    <property type="match status" value="1"/>
</dbReference>
<comment type="caution">
    <text evidence="6">The sequence shown here is derived from an EMBL/GenBank/DDBJ whole genome shotgun (WGS) entry which is preliminary data.</text>
</comment>
<dbReference type="Gene3D" id="3.40.50.1820">
    <property type="entry name" value="alpha/beta hydrolase"/>
    <property type="match status" value="1"/>
</dbReference>
<dbReference type="Pfam" id="PF00501">
    <property type="entry name" value="AMP-binding"/>
    <property type="match status" value="1"/>
</dbReference>
<dbReference type="InterPro" id="IPR009081">
    <property type="entry name" value="PP-bd_ACP"/>
</dbReference>
<dbReference type="PROSITE" id="PS00455">
    <property type="entry name" value="AMP_BINDING"/>
    <property type="match status" value="1"/>
</dbReference>
<dbReference type="Proteomes" id="UP000288351">
    <property type="component" value="Unassembled WGS sequence"/>
</dbReference>
<dbReference type="InterPro" id="IPR020459">
    <property type="entry name" value="AMP-binding"/>
</dbReference>
<dbReference type="InterPro" id="IPR029058">
    <property type="entry name" value="AB_hydrolase_fold"/>
</dbReference>
<accession>A0A401QRR1</accession>
<dbReference type="PANTHER" id="PTHR45527">
    <property type="entry name" value="NONRIBOSOMAL PEPTIDE SYNTHETASE"/>
    <property type="match status" value="1"/>
</dbReference>
<dbReference type="GO" id="GO:0005737">
    <property type="term" value="C:cytoplasm"/>
    <property type="evidence" value="ECO:0007669"/>
    <property type="project" value="TreeGrafter"/>
</dbReference>
<dbReference type="GO" id="GO:0017000">
    <property type="term" value="P:antibiotic biosynthetic process"/>
    <property type="evidence" value="ECO:0007669"/>
    <property type="project" value="UniProtKB-ARBA"/>
</dbReference>
<evidence type="ECO:0000256" key="1">
    <source>
        <dbReference type="ARBA" id="ARBA00001957"/>
    </source>
</evidence>
<feature type="domain" description="Carrier" evidence="5">
    <location>
        <begin position="394"/>
        <end position="469"/>
    </location>
</feature>
<evidence type="ECO:0000256" key="4">
    <source>
        <dbReference type="ARBA" id="ARBA00022553"/>
    </source>
</evidence>
<evidence type="ECO:0000256" key="2">
    <source>
        <dbReference type="ARBA" id="ARBA00006432"/>
    </source>
</evidence>
<dbReference type="FunFam" id="1.10.1200.10:FF:000016">
    <property type="entry name" value="Non-ribosomal peptide synthase"/>
    <property type="match status" value="1"/>
</dbReference>
<dbReference type="InterPro" id="IPR036736">
    <property type="entry name" value="ACP-like_sf"/>
</dbReference>
<dbReference type="EMBL" id="BHXC01000006">
    <property type="protein sequence ID" value="GCB88091.1"/>
    <property type="molecule type" value="Genomic_DNA"/>
</dbReference>
<keyword evidence="4" id="KW-0597">Phosphoprotein</keyword>
<dbReference type="Gene3D" id="3.30.300.30">
    <property type="match status" value="1"/>
</dbReference>
<keyword evidence="3" id="KW-0596">Phosphopantetheine</keyword>
<dbReference type="GO" id="GO:0044550">
    <property type="term" value="P:secondary metabolite biosynthetic process"/>
    <property type="evidence" value="ECO:0007669"/>
    <property type="project" value="TreeGrafter"/>
</dbReference>
<dbReference type="InterPro" id="IPR020806">
    <property type="entry name" value="PKS_PP-bd"/>
</dbReference>
<dbReference type="GO" id="GO:0072330">
    <property type="term" value="P:monocarboxylic acid biosynthetic process"/>
    <property type="evidence" value="ECO:0007669"/>
    <property type="project" value="UniProtKB-ARBA"/>
</dbReference>
<evidence type="ECO:0000313" key="7">
    <source>
        <dbReference type="Proteomes" id="UP000288351"/>
    </source>
</evidence>
<dbReference type="SUPFAM" id="SSF47336">
    <property type="entry name" value="ACP-like"/>
    <property type="match status" value="1"/>
</dbReference>
<evidence type="ECO:0000259" key="5">
    <source>
        <dbReference type="PROSITE" id="PS50075"/>
    </source>
</evidence>
<gene>
    <name evidence="6" type="ORF">SALB_00760</name>
</gene>
<protein>
    <submittedName>
        <fullName evidence="6">Non-ribosomal peptide synthetase</fullName>
    </submittedName>
</protein>
<comment type="cofactor">
    <cofactor evidence="1">
        <name>pantetheine 4'-phosphate</name>
        <dbReference type="ChEBI" id="CHEBI:47942"/>
    </cofactor>
</comment>
<proteinExistence type="inferred from homology"/>
<dbReference type="Pfam" id="PF13193">
    <property type="entry name" value="AMP-binding_C"/>
    <property type="match status" value="1"/>
</dbReference>
<dbReference type="InterPro" id="IPR025110">
    <property type="entry name" value="AMP-bd_C"/>
</dbReference>
<dbReference type="AlphaFoldDB" id="A0A401QRR1"/>
<evidence type="ECO:0000313" key="6">
    <source>
        <dbReference type="EMBL" id="GCB88091.1"/>
    </source>
</evidence>
<name>A0A401QRR1_STRNR</name>
<sequence>MLSVDFEALSDFPVEAPPREAGPDDLLYVLYTSGSTGKPKGIAMHHAPQVRLLNWCRTQYAEAPRALQYFPVTADVASLELLLTWWTGGCAVMASENDRYDITAVARLIREQQITRILLPVAAMQQLARHAETHPDDIASLRELITTGDRLVITPEIHRMCGQLPDVIFDDHYGSTEVNVVAAPRLTAPTSLWPDRPRLGRPLSLGRTYVLDTNLQPVPPNVPGEIYVGGGPCAYGYIGEGALTAAAFVPDPFAQTPGARMYRTGDRGVWRRGGELEFLGRSDFQIKFRGYRIEPGEVEAVLSELDVVSKAVVTAVHPAGDEEPLLAAYVVPAPLPPGVVVQTELLRDHLASRLPSFMVPQAFILLDRLPLTETGKVDRAQLPLPDQVEPEFVAPRDETEASIAAIWAEALGLEQVGVRHNFFWLGGHSLLVTRVVYQIRQALGVEVPLSWLFQRPTVEALAAALRETAGDRQR</sequence>
<dbReference type="SUPFAM" id="SSF56801">
    <property type="entry name" value="Acetyl-CoA synthetase-like"/>
    <property type="match status" value="1"/>
</dbReference>
<dbReference type="SMART" id="SM00823">
    <property type="entry name" value="PKS_PP"/>
    <property type="match status" value="1"/>
</dbReference>
<dbReference type="InterPro" id="IPR000873">
    <property type="entry name" value="AMP-dep_synth/lig_dom"/>
</dbReference>
<dbReference type="PROSITE" id="PS50075">
    <property type="entry name" value="CARRIER"/>
    <property type="match status" value="1"/>
</dbReference>
<comment type="similarity">
    <text evidence="2">Belongs to the ATP-dependent AMP-binding enzyme family.</text>
</comment>
<dbReference type="InterPro" id="IPR045851">
    <property type="entry name" value="AMP-bd_C_sf"/>
</dbReference>
<dbReference type="GO" id="GO:0031177">
    <property type="term" value="F:phosphopantetheine binding"/>
    <property type="evidence" value="ECO:0007669"/>
    <property type="project" value="InterPro"/>
</dbReference>
<dbReference type="PANTHER" id="PTHR45527:SF1">
    <property type="entry name" value="FATTY ACID SYNTHASE"/>
    <property type="match status" value="1"/>
</dbReference>
<evidence type="ECO:0000256" key="3">
    <source>
        <dbReference type="ARBA" id="ARBA00022450"/>
    </source>
</evidence>
<dbReference type="InterPro" id="IPR020845">
    <property type="entry name" value="AMP-binding_CS"/>
</dbReference>
<reference evidence="6 7" key="1">
    <citation type="journal article" date="2019" name="Microbiol. Resour. Announc.">
        <title>Draft Genome Sequence of the Most Traditional epsilon-Poly-l-Lysine Producer, Streptomyces albulus NBRC14147.</title>
        <authorList>
            <person name="Yamanaka K."/>
            <person name="Hamano Y."/>
        </authorList>
    </citation>
    <scope>NUCLEOTIDE SEQUENCE [LARGE SCALE GENOMIC DNA]</scope>
    <source>
        <strain evidence="6 7">NBRC 14147</strain>
    </source>
</reference>
<dbReference type="Gene3D" id="3.40.50.12780">
    <property type="entry name" value="N-terminal domain of ligase-like"/>
    <property type="match status" value="1"/>
</dbReference>
<dbReference type="PRINTS" id="PR00154">
    <property type="entry name" value="AMPBINDING"/>
</dbReference>